<organism evidence="1 2">
    <name type="scientific">Pseudotamlana haliotis</name>
    <dbReference type="NCBI Taxonomy" id="2614804"/>
    <lineage>
        <taxon>Bacteria</taxon>
        <taxon>Pseudomonadati</taxon>
        <taxon>Bacteroidota</taxon>
        <taxon>Flavobacteriia</taxon>
        <taxon>Flavobacteriales</taxon>
        <taxon>Flavobacteriaceae</taxon>
        <taxon>Pseudotamlana</taxon>
    </lineage>
</organism>
<dbReference type="RefSeq" id="WP_150939410.1">
    <property type="nucleotide sequence ID" value="NZ_WAAT01000045.1"/>
</dbReference>
<dbReference type="EMBL" id="WAAT01000045">
    <property type="protein sequence ID" value="KAB1067626.1"/>
    <property type="molecule type" value="Genomic_DNA"/>
</dbReference>
<gene>
    <name evidence="1" type="ORF">F6U93_10090</name>
</gene>
<evidence type="ECO:0000313" key="2">
    <source>
        <dbReference type="Proteomes" id="UP000441333"/>
    </source>
</evidence>
<accession>A0A6N6ME59</accession>
<evidence type="ECO:0000313" key="1">
    <source>
        <dbReference type="EMBL" id="KAB1067626.1"/>
    </source>
</evidence>
<dbReference type="Gene3D" id="2.60.120.1360">
    <property type="match status" value="1"/>
</dbReference>
<dbReference type="Gene3D" id="3.40.50.1110">
    <property type="entry name" value="SGNH hydrolase"/>
    <property type="match status" value="1"/>
</dbReference>
<dbReference type="SUPFAM" id="SSF52266">
    <property type="entry name" value="SGNH hydrolase"/>
    <property type="match status" value="1"/>
</dbReference>
<protein>
    <submittedName>
        <fullName evidence="1">Lipase</fullName>
    </submittedName>
</protein>
<sequence>MKYTPLKISLYLIIVLLMLLGITFFSDSKPLPNGTSQEGFFIGDLTVKYPKSESFLQTNRVSKTQEIALDSIVSNVETIIESTAIETVEDDVPEIEVAPPPPDFRKIDTSKVQRIQYPENKAEYLTKLQESLEANRCRIIHYGDSQLEGDRISAYLRNRLQGLYGGHGPGFVPIVQVYEQISNDVAASDNWTRHAYFDRSTPRFEHKKYGAYTSMSRFTQVYDSINDLLLDSLQITKGSIYIAKPSRSYLRLKTFTNIGLHYGNSVTPTTIKIFNNGELIQSDELINDGDYHEYTIKLAETPDALKIDLESKISPDFYGLTLDGDSGINLDNVAMRGASGTIFAGSNSTTFKQMYQALDPKLVIFQYGGNAVPHFKDSLHVKRYAGYMKNHVKWVKRKTNDANILFIGPSDMSTTENGQMVTYPLLPYLNECLSEVMTENDIAYWSIYDAMGGKNAMPYWVDQKLAASDYTHFSPSGTKIISEILFLSLYLDLTENK</sequence>
<comment type="caution">
    <text evidence="1">The sequence shown here is derived from an EMBL/GenBank/DDBJ whole genome shotgun (WGS) entry which is preliminary data.</text>
</comment>
<dbReference type="InterPro" id="IPR036514">
    <property type="entry name" value="SGNH_hydro_sf"/>
</dbReference>
<proteinExistence type="predicted"/>
<name>A0A6N6ME59_9FLAO</name>
<dbReference type="Proteomes" id="UP000441333">
    <property type="component" value="Unassembled WGS sequence"/>
</dbReference>
<dbReference type="AlphaFoldDB" id="A0A6N6ME59"/>
<reference evidence="1 2" key="1">
    <citation type="submission" date="2019-09" db="EMBL/GenBank/DDBJ databases">
        <authorList>
            <person name="Cao W.R."/>
        </authorList>
    </citation>
    <scope>NUCLEOTIDE SEQUENCE [LARGE SCALE GENOMIC DNA]</scope>
    <source>
        <strain evidence="1 2">B1N29</strain>
    </source>
</reference>
<dbReference type="GO" id="GO:0016788">
    <property type="term" value="F:hydrolase activity, acting on ester bonds"/>
    <property type="evidence" value="ECO:0007669"/>
    <property type="project" value="UniProtKB-ARBA"/>
</dbReference>
<keyword evidence="2" id="KW-1185">Reference proteome</keyword>